<dbReference type="AlphaFoldDB" id="A0A432ZGS5"/>
<keyword evidence="3" id="KW-1185">Reference proteome</keyword>
<dbReference type="GO" id="GO:0070290">
    <property type="term" value="F:N-acylphosphatidylethanolamine-specific phospholipase D activity"/>
    <property type="evidence" value="ECO:0007669"/>
    <property type="project" value="InterPro"/>
</dbReference>
<dbReference type="Proteomes" id="UP000287908">
    <property type="component" value="Unassembled WGS sequence"/>
</dbReference>
<keyword evidence="2" id="KW-0378">Hydrolase</keyword>
<sequence>MSRVSYGFFVGCWVVVSLLLASCSSPSYQPTKPWHTEEGFTNTHSSAQDRGFFEFLYMRWFSDVEWHDQAEQAHLIPAVEADIETIQNPEREERQVTWIGHSTFLLQYQGLNVLTDPIFSERASPVSFAGPKRLTDLPIKIEQLPSIDAVIISHDHYDHLDVESIQALGPDVHYYVPLKLKSWFLDLGIAEDKVTELDWWQGASAGSLTVNATPSQHWSGRGLWDRSETLWASYVIDIDDWRIWFGGDTGYNEVQFKQIGERFGPVDLALNPVGAYLPRWFMQVAHVNPLEATTIHQEIGAAKSVTMHWGAFQLAAEGIQQTLDDITAAREAADLSAEEFQIMAVGETKSFNH</sequence>
<evidence type="ECO:0000313" key="3">
    <source>
        <dbReference type="Proteomes" id="UP000287908"/>
    </source>
</evidence>
<dbReference type="InterPro" id="IPR001279">
    <property type="entry name" value="Metallo-B-lactamas"/>
</dbReference>
<evidence type="ECO:0000259" key="1">
    <source>
        <dbReference type="Pfam" id="PF12706"/>
    </source>
</evidence>
<reference evidence="2 3" key="1">
    <citation type="journal article" date="2011" name="Front. Microbiol.">
        <title>Genomic signatures of strain selection and enhancement in Bacillus atrophaeus var. globigii, a historical biowarfare simulant.</title>
        <authorList>
            <person name="Gibbons H.S."/>
            <person name="Broomall S.M."/>
            <person name="McNew L.A."/>
            <person name="Daligault H."/>
            <person name="Chapman C."/>
            <person name="Bruce D."/>
            <person name="Karavis M."/>
            <person name="Krepps M."/>
            <person name="McGregor P.A."/>
            <person name="Hong C."/>
            <person name="Park K.H."/>
            <person name="Akmal A."/>
            <person name="Feldman A."/>
            <person name="Lin J.S."/>
            <person name="Chang W.E."/>
            <person name="Higgs B.W."/>
            <person name="Demirev P."/>
            <person name="Lindquist J."/>
            <person name="Liem A."/>
            <person name="Fochler E."/>
            <person name="Read T.D."/>
            <person name="Tapia R."/>
            <person name="Johnson S."/>
            <person name="Bishop-Lilly K.A."/>
            <person name="Detter C."/>
            <person name="Han C."/>
            <person name="Sozhamannan S."/>
            <person name="Rosenzweig C.N."/>
            <person name="Skowronski E.W."/>
        </authorList>
    </citation>
    <scope>NUCLEOTIDE SEQUENCE [LARGE SCALE GENOMIC DNA]</scope>
    <source>
        <strain evidence="2 3">CL-SP19</strain>
    </source>
</reference>
<dbReference type="EMBL" id="PIQF01000001">
    <property type="protein sequence ID" value="RUO77104.1"/>
    <property type="molecule type" value="Genomic_DNA"/>
</dbReference>
<proteinExistence type="predicted"/>
<dbReference type="PANTHER" id="PTHR15032">
    <property type="entry name" value="N-ACYL-PHOSPHATIDYLETHANOLAMINE-HYDROLYZING PHOSPHOLIPASE D"/>
    <property type="match status" value="1"/>
</dbReference>
<name>A0A432ZGS5_9GAMM</name>
<dbReference type="SUPFAM" id="SSF56281">
    <property type="entry name" value="Metallo-hydrolase/oxidoreductase"/>
    <property type="match status" value="1"/>
</dbReference>
<dbReference type="Pfam" id="PF12706">
    <property type="entry name" value="Lactamase_B_2"/>
    <property type="match status" value="1"/>
</dbReference>
<dbReference type="RefSeq" id="WP_126783373.1">
    <property type="nucleotide sequence ID" value="NZ_PIQF01000001.1"/>
</dbReference>
<feature type="domain" description="Metallo-beta-lactamase" evidence="1">
    <location>
        <begin position="112"/>
        <end position="309"/>
    </location>
</feature>
<accession>A0A432ZGS5</accession>
<dbReference type="InterPro" id="IPR024884">
    <property type="entry name" value="NAPE-PLD"/>
</dbReference>
<dbReference type="GO" id="GO:0008270">
    <property type="term" value="F:zinc ion binding"/>
    <property type="evidence" value="ECO:0007669"/>
    <property type="project" value="InterPro"/>
</dbReference>
<dbReference type="PIRSF" id="PIRSF038896">
    <property type="entry name" value="NAPE-PLD"/>
    <property type="match status" value="1"/>
</dbReference>
<dbReference type="GO" id="GO:0005737">
    <property type="term" value="C:cytoplasm"/>
    <property type="evidence" value="ECO:0007669"/>
    <property type="project" value="TreeGrafter"/>
</dbReference>
<organism evidence="2 3">
    <name type="scientific">Idiomarina seosinensis</name>
    <dbReference type="NCBI Taxonomy" id="281739"/>
    <lineage>
        <taxon>Bacteria</taxon>
        <taxon>Pseudomonadati</taxon>
        <taxon>Pseudomonadota</taxon>
        <taxon>Gammaproteobacteria</taxon>
        <taxon>Alteromonadales</taxon>
        <taxon>Idiomarinaceae</taxon>
        <taxon>Idiomarina</taxon>
    </lineage>
</organism>
<dbReference type="OrthoDB" id="9805728at2"/>
<dbReference type="PANTHER" id="PTHR15032:SF4">
    <property type="entry name" value="N-ACYL-PHOSPHATIDYLETHANOLAMINE-HYDROLYZING PHOSPHOLIPASE D"/>
    <property type="match status" value="1"/>
</dbReference>
<evidence type="ECO:0000313" key="2">
    <source>
        <dbReference type="EMBL" id="RUO77104.1"/>
    </source>
</evidence>
<dbReference type="PROSITE" id="PS51257">
    <property type="entry name" value="PROKAR_LIPOPROTEIN"/>
    <property type="match status" value="1"/>
</dbReference>
<dbReference type="Gene3D" id="3.60.15.10">
    <property type="entry name" value="Ribonuclease Z/Hydroxyacylglutathione hydrolase-like"/>
    <property type="match status" value="1"/>
</dbReference>
<dbReference type="InterPro" id="IPR036866">
    <property type="entry name" value="RibonucZ/Hydroxyglut_hydro"/>
</dbReference>
<protein>
    <submittedName>
        <fullName evidence="2">MBL fold metallo-hydrolase</fullName>
    </submittedName>
</protein>
<gene>
    <name evidence="2" type="ORF">CWI81_00960</name>
</gene>
<comment type="caution">
    <text evidence="2">The sequence shown here is derived from an EMBL/GenBank/DDBJ whole genome shotgun (WGS) entry which is preliminary data.</text>
</comment>